<dbReference type="InterPro" id="IPR010105">
    <property type="entry name" value="TonB_sidphr_rcpt"/>
</dbReference>
<keyword evidence="13" id="KW-0998">Cell outer membrane</keyword>
<keyword evidence="8" id="KW-0408">Iron</keyword>
<dbReference type="CDD" id="cd01347">
    <property type="entry name" value="ligand_gated_channel"/>
    <property type="match status" value="1"/>
</dbReference>
<evidence type="ECO:0000256" key="7">
    <source>
        <dbReference type="ARBA" id="ARBA00022729"/>
    </source>
</evidence>
<evidence type="ECO:0000256" key="1">
    <source>
        <dbReference type="ARBA" id="ARBA00004571"/>
    </source>
</evidence>
<dbReference type="InterPro" id="IPR013784">
    <property type="entry name" value="Carb-bd-like_fold"/>
</dbReference>
<keyword evidence="7" id="KW-0732">Signal</keyword>
<dbReference type="InterPro" id="IPR037066">
    <property type="entry name" value="Plug_dom_sf"/>
</dbReference>
<evidence type="ECO:0000256" key="12">
    <source>
        <dbReference type="ARBA" id="ARBA00023170"/>
    </source>
</evidence>
<comment type="subcellular location">
    <subcellularLocation>
        <location evidence="1">Cell outer membrane</location>
        <topology evidence="1">Multi-pass membrane protein</topology>
    </subcellularLocation>
</comment>
<dbReference type="GO" id="GO:0009279">
    <property type="term" value="C:cell outer membrane"/>
    <property type="evidence" value="ECO:0007669"/>
    <property type="project" value="UniProtKB-SubCell"/>
</dbReference>
<comment type="similarity">
    <text evidence="2 14">Belongs to the TonB-dependent receptor family.</text>
</comment>
<dbReference type="InterPro" id="IPR039426">
    <property type="entry name" value="TonB-dep_rcpt-like"/>
</dbReference>
<dbReference type="GO" id="GO:0015344">
    <property type="term" value="F:siderophore uptake transmembrane transporter activity"/>
    <property type="evidence" value="ECO:0007669"/>
    <property type="project" value="TreeGrafter"/>
</dbReference>
<dbReference type="InterPro" id="IPR012910">
    <property type="entry name" value="Plug_dom"/>
</dbReference>
<evidence type="ECO:0000259" key="16">
    <source>
        <dbReference type="Pfam" id="PF07715"/>
    </source>
</evidence>
<evidence type="ECO:0000256" key="3">
    <source>
        <dbReference type="ARBA" id="ARBA00022448"/>
    </source>
</evidence>
<name>A0AAJ5WPW8_9BACT</name>
<keyword evidence="9" id="KW-0406">Ion transport</keyword>
<evidence type="ECO:0000256" key="6">
    <source>
        <dbReference type="ARBA" id="ARBA00022692"/>
    </source>
</evidence>
<dbReference type="InterPro" id="IPR036942">
    <property type="entry name" value="Beta-barrel_TonB_sf"/>
</dbReference>
<keyword evidence="3" id="KW-0813">Transport</keyword>
<evidence type="ECO:0000259" key="15">
    <source>
        <dbReference type="Pfam" id="PF00593"/>
    </source>
</evidence>
<feature type="domain" description="TonB-dependent receptor-like beta-barrel" evidence="15">
    <location>
        <begin position="343"/>
        <end position="759"/>
    </location>
</feature>
<evidence type="ECO:0000256" key="14">
    <source>
        <dbReference type="RuleBase" id="RU003357"/>
    </source>
</evidence>
<dbReference type="Proteomes" id="UP001220610">
    <property type="component" value="Chromosome"/>
</dbReference>
<keyword evidence="5" id="KW-0410">Iron transport</keyword>
<reference evidence="17" key="1">
    <citation type="submission" date="2023-03" db="EMBL/GenBank/DDBJ databases">
        <title>Andean soil-derived lignocellulolytic bacterial consortium as a source of novel taxa and putative plastic-active enzymes.</title>
        <authorList>
            <person name="Diaz-Garcia L."/>
            <person name="Chuvochina M."/>
            <person name="Feuerriegel G."/>
            <person name="Bunk B."/>
            <person name="Sproer C."/>
            <person name="Streit W.R."/>
            <person name="Rodriguez L.M."/>
            <person name="Overmann J."/>
            <person name="Jimenez D.J."/>
        </authorList>
    </citation>
    <scope>NUCLEOTIDE SEQUENCE</scope>
    <source>
        <strain evidence="17">MAG 7</strain>
    </source>
</reference>
<evidence type="ECO:0000256" key="4">
    <source>
        <dbReference type="ARBA" id="ARBA00022452"/>
    </source>
</evidence>
<dbReference type="EMBL" id="CP119311">
    <property type="protein sequence ID" value="WEK35996.1"/>
    <property type="molecule type" value="Genomic_DNA"/>
</dbReference>
<dbReference type="Pfam" id="PF00593">
    <property type="entry name" value="TonB_dep_Rec_b-barrel"/>
    <property type="match status" value="1"/>
</dbReference>
<keyword evidence="10 14" id="KW-0798">TonB box</keyword>
<evidence type="ECO:0000313" key="18">
    <source>
        <dbReference type="Proteomes" id="UP001220610"/>
    </source>
</evidence>
<dbReference type="GO" id="GO:0030246">
    <property type="term" value="F:carbohydrate binding"/>
    <property type="evidence" value="ECO:0007669"/>
    <property type="project" value="InterPro"/>
</dbReference>
<dbReference type="GO" id="GO:0015891">
    <property type="term" value="P:siderophore transport"/>
    <property type="evidence" value="ECO:0007669"/>
    <property type="project" value="InterPro"/>
</dbReference>
<gene>
    <name evidence="17" type="ORF">P0Y53_00660</name>
</gene>
<keyword evidence="4" id="KW-1134">Transmembrane beta strand</keyword>
<dbReference type="Pfam" id="PF07715">
    <property type="entry name" value="Plug"/>
    <property type="match status" value="1"/>
</dbReference>
<evidence type="ECO:0000256" key="11">
    <source>
        <dbReference type="ARBA" id="ARBA00023136"/>
    </source>
</evidence>
<evidence type="ECO:0000313" key="17">
    <source>
        <dbReference type="EMBL" id="WEK35996.1"/>
    </source>
</evidence>
<sequence length="787" mass="86516">MTRNTPKRIFALLYPLLLLFIFSPVLLLAQEHSKGRIEGQVNSADGKPVESINLILKGTGKGAVTDAQGRYRFEQVSPGTYTIEASFIGLKTQTIQATVKAGVTTTAGVITLSEDVAELQEVVVVSAADKFAKKKSDYVARIPLNNLENPQIYTVVPKELLEEQVATDFKSSLITAPGVNNVTVGVGSGGIGLSLRMRGFSGSHAAGAIRNGMVTNFVSLSDPVNLERIEVIKGPSGTLFGSTMISYGGLVNRVTKQAHDRFKGEVGYTAGSWGLSRFTVDINTPLNDDKTLLFRANAVAHKEGSFQDYGKANTFAFTPTFKYIVNDRLTLDAELELFKTKRNTTYMGLSGNGATATAIDGLGLDFSKSYASDEILSTANIVNAYLKATYKLSETWTSQTAFSFANTENNANYLFLLVSKNDSMSRRFMHIPSTFGVNQFQQNFIGDFLLGSMRNRLVVGLDYTQITTTDRRATLNLPTIGMNTTPASIYMSEASYQQRLSALTYTANKRNLESYSAYASDVINITPQLLAMASVRVDHYKSEYEDFNRTGVSPKFGVVYQLIPEKLSVFGNYMNGYSFVSPGVNSADPTDRKLFDPEQANQYEGGVKLELLKGKLSGSLSYYNIEVKDKVRAVPGEIFSIQDGTQESKGIEADLIANPFRGLHMIFGYGYNESKITKAAANEGKHPASTPAHTGSFWFSYKVMQGRATGFGIGFGGNAVSDSYMNDVNSFTVPGYHKFDATVFYDQPKYRVALKLNNVTNEKYWLYDSWASPQPTRQFLVNVAYRF</sequence>
<feature type="domain" description="TonB-dependent receptor plug" evidence="16">
    <location>
        <begin position="147"/>
        <end position="243"/>
    </location>
</feature>
<dbReference type="PANTHER" id="PTHR32552:SF68">
    <property type="entry name" value="FERRICHROME OUTER MEMBRANE TRANSPORTER_PHAGE RECEPTOR"/>
    <property type="match status" value="1"/>
</dbReference>
<accession>A0AAJ5WPW8</accession>
<evidence type="ECO:0000256" key="2">
    <source>
        <dbReference type="ARBA" id="ARBA00009810"/>
    </source>
</evidence>
<proteinExistence type="inferred from homology"/>
<evidence type="ECO:0000256" key="10">
    <source>
        <dbReference type="ARBA" id="ARBA00023077"/>
    </source>
</evidence>
<keyword evidence="12 17" id="KW-0675">Receptor</keyword>
<dbReference type="InterPro" id="IPR000531">
    <property type="entry name" value="Beta-barrel_TonB"/>
</dbReference>
<evidence type="ECO:0000256" key="9">
    <source>
        <dbReference type="ARBA" id="ARBA00023065"/>
    </source>
</evidence>
<dbReference type="GO" id="GO:0038023">
    <property type="term" value="F:signaling receptor activity"/>
    <property type="evidence" value="ECO:0007669"/>
    <property type="project" value="InterPro"/>
</dbReference>
<evidence type="ECO:0000256" key="5">
    <source>
        <dbReference type="ARBA" id="ARBA00022496"/>
    </source>
</evidence>
<dbReference type="Gene3D" id="2.40.170.20">
    <property type="entry name" value="TonB-dependent receptor, beta-barrel domain"/>
    <property type="match status" value="1"/>
</dbReference>
<dbReference type="AlphaFoldDB" id="A0AAJ5WPW8"/>
<evidence type="ECO:0000256" key="13">
    <source>
        <dbReference type="ARBA" id="ARBA00023237"/>
    </source>
</evidence>
<evidence type="ECO:0000256" key="8">
    <source>
        <dbReference type="ARBA" id="ARBA00023004"/>
    </source>
</evidence>
<keyword evidence="6" id="KW-0812">Transmembrane</keyword>
<dbReference type="SUPFAM" id="SSF49452">
    <property type="entry name" value="Starch-binding domain-like"/>
    <property type="match status" value="1"/>
</dbReference>
<protein>
    <submittedName>
        <fullName evidence="17">TonB-dependent receptor</fullName>
    </submittedName>
</protein>
<dbReference type="NCBIfam" id="TIGR01783">
    <property type="entry name" value="TonB-siderophor"/>
    <property type="match status" value="1"/>
</dbReference>
<dbReference type="Gene3D" id="2.60.40.1120">
    <property type="entry name" value="Carboxypeptidase-like, regulatory domain"/>
    <property type="match status" value="1"/>
</dbReference>
<dbReference type="SUPFAM" id="SSF56935">
    <property type="entry name" value="Porins"/>
    <property type="match status" value="1"/>
</dbReference>
<dbReference type="Pfam" id="PF13715">
    <property type="entry name" value="CarbopepD_reg_2"/>
    <property type="match status" value="1"/>
</dbReference>
<organism evidence="17 18">
    <name type="scientific">Candidatus Pseudobacter hemicellulosilyticus</name>
    <dbReference type="NCBI Taxonomy" id="3121375"/>
    <lineage>
        <taxon>Bacteria</taxon>
        <taxon>Pseudomonadati</taxon>
        <taxon>Bacteroidota</taxon>
        <taxon>Chitinophagia</taxon>
        <taxon>Chitinophagales</taxon>
        <taxon>Chitinophagaceae</taxon>
        <taxon>Pseudobacter</taxon>
    </lineage>
</organism>
<keyword evidence="11 14" id="KW-0472">Membrane</keyword>
<dbReference type="Gene3D" id="2.170.130.10">
    <property type="entry name" value="TonB-dependent receptor, plug domain"/>
    <property type="match status" value="1"/>
</dbReference>
<dbReference type="PANTHER" id="PTHR32552">
    <property type="entry name" value="FERRICHROME IRON RECEPTOR-RELATED"/>
    <property type="match status" value="1"/>
</dbReference>